<dbReference type="Proteomes" id="UP000664277">
    <property type="component" value="Unassembled WGS sequence"/>
</dbReference>
<dbReference type="EMBL" id="JAFLCK010000015">
    <property type="protein sequence ID" value="MBN8661026.1"/>
    <property type="molecule type" value="Genomic_DNA"/>
</dbReference>
<reference evidence="1" key="1">
    <citation type="submission" date="2021-02" db="EMBL/GenBank/DDBJ databases">
        <title>Genome-Resolved Metagenomics of a Microbial Community Performing Photosynthetic Biological Nutrient Removal.</title>
        <authorList>
            <person name="Mcdaniel E.A."/>
        </authorList>
    </citation>
    <scope>NUCLEOTIDE SEQUENCE</scope>
    <source>
        <strain evidence="1">UWPOB_OBS1</strain>
    </source>
</reference>
<sequence length="117" mass="13149">MSTDSSNNTKDISVLQLLTKLVKETDRLVRLADDIDTHASTPQAKAAFNLIGSEVSNILAIMKSSLDPLYRLYDLDPGMKNLDRNRRNATIKEFTVATEADDSYDEQSLWNDIKAKE</sequence>
<gene>
    <name evidence="1" type="ORF">J0M35_11720</name>
</gene>
<organism evidence="1 2">
    <name type="scientific">Candidatus Obscuribacter phosphatis</name>
    <dbReference type="NCBI Taxonomy" id="1906157"/>
    <lineage>
        <taxon>Bacteria</taxon>
        <taxon>Bacillati</taxon>
        <taxon>Candidatus Melainabacteria</taxon>
        <taxon>Candidatus Obscuribacterales</taxon>
        <taxon>Candidatus Obscuribacteraceae</taxon>
        <taxon>Candidatus Obscuribacter</taxon>
    </lineage>
</organism>
<name>A0A8J7TMH5_9BACT</name>
<comment type="caution">
    <text evidence="1">The sequence shown here is derived from an EMBL/GenBank/DDBJ whole genome shotgun (WGS) entry which is preliminary data.</text>
</comment>
<accession>A0A8J7TMH5</accession>
<proteinExistence type="predicted"/>
<dbReference type="AlphaFoldDB" id="A0A8J7TMH5"/>
<evidence type="ECO:0000313" key="1">
    <source>
        <dbReference type="EMBL" id="MBN8661026.1"/>
    </source>
</evidence>
<evidence type="ECO:0000313" key="2">
    <source>
        <dbReference type="Proteomes" id="UP000664277"/>
    </source>
</evidence>
<protein>
    <submittedName>
        <fullName evidence="1">Uncharacterized protein</fullName>
    </submittedName>
</protein>